<accession>A0ABD1XP93</accession>
<evidence type="ECO:0000313" key="3">
    <source>
        <dbReference type="Proteomes" id="UP001605036"/>
    </source>
</evidence>
<dbReference type="AlphaFoldDB" id="A0ABD1XP93"/>
<keyword evidence="3" id="KW-1185">Reference proteome</keyword>
<gene>
    <name evidence="2" type="ORF">R1flu_022469</name>
</gene>
<dbReference type="EMBL" id="JBHFFA010000007">
    <property type="protein sequence ID" value="KAL2610777.1"/>
    <property type="molecule type" value="Genomic_DNA"/>
</dbReference>
<evidence type="ECO:0000256" key="1">
    <source>
        <dbReference type="SAM" id="MobiDB-lite"/>
    </source>
</evidence>
<feature type="region of interest" description="Disordered" evidence="1">
    <location>
        <begin position="85"/>
        <end position="118"/>
    </location>
</feature>
<protein>
    <submittedName>
        <fullName evidence="2">Uncharacterized protein</fullName>
    </submittedName>
</protein>
<sequence length="118" mass="13087">MAQGDERLRQNLLCILGWSLGSRSIVGQDLGASLRSHARDSGKILTRSGSFWSYCDRTRRTSLTKQCLVFAFANLIQSGQLDLSTEAPSLEPGSKVTPMWEKSRETGEKFSMGSPHHE</sequence>
<reference evidence="2 3" key="1">
    <citation type="submission" date="2024-09" db="EMBL/GenBank/DDBJ databases">
        <title>Chromosome-scale assembly of Riccia fluitans.</title>
        <authorList>
            <person name="Paukszto L."/>
            <person name="Sawicki J."/>
            <person name="Karawczyk K."/>
            <person name="Piernik-Szablinska J."/>
            <person name="Szczecinska M."/>
            <person name="Mazdziarz M."/>
        </authorList>
    </citation>
    <scope>NUCLEOTIDE SEQUENCE [LARGE SCALE GENOMIC DNA]</scope>
    <source>
        <strain evidence="2">Rf_01</strain>
        <tissue evidence="2">Aerial parts of the thallus</tissue>
    </source>
</reference>
<evidence type="ECO:0000313" key="2">
    <source>
        <dbReference type="EMBL" id="KAL2610777.1"/>
    </source>
</evidence>
<name>A0ABD1XP93_9MARC</name>
<organism evidence="2 3">
    <name type="scientific">Riccia fluitans</name>
    <dbReference type="NCBI Taxonomy" id="41844"/>
    <lineage>
        <taxon>Eukaryota</taxon>
        <taxon>Viridiplantae</taxon>
        <taxon>Streptophyta</taxon>
        <taxon>Embryophyta</taxon>
        <taxon>Marchantiophyta</taxon>
        <taxon>Marchantiopsida</taxon>
        <taxon>Marchantiidae</taxon>
        <taxon>Marchantiales</taxon>
        <taxon>Ricciaceae</taxon>
        <taxon>Riccia</taxon>
    </lineage>
</organism>
<proteinExistence type="predicted"/>
<dbReference type="Proteomes" id="UP001605036">
    <property type="component" value="Unassembled WGS sequence"/>
</dbReference>
<comment type="caution">
    <text evidence="2">The sequence shown here is derived from an EMBL/GenBank/DDBJ whole genome shotgun (WGS) entry which is preliminary data.</text>
</comment>